<evidence type="ECO:0000256" key="7">
    <source>
        <dbReference type="ARBA" id="ARBA00022825"/>
    </source>
</evidence>
<comment type="subcellular location">
    <subcellularLocation>
        <location evidence="1">Secreted</location>
    </subcellularLocation>
</comment>
<feature type="domain" description="Inhibitor I9" evidence="11">
    <location>
        <begin position="5"/>
        <end position="39"/>
    </location>
</feature>
<dbReference type="InterPro" id="IPR037045">
    <property type="entry name" value="S8pro/Inhibitor_I9_sf"/>
</dbReference>
<evidence type="ECO:0000256" key="3">
    <source>
        <dbReference type="ARBA" id="ARBA00022525"/>
    </source>
</evidence>
<keyword evidence="5" id="KW-0732">Signal</keyword>
<feature type="active site" description="Charge relay system" evidence="8 9">
    <location>
        <position position="51"/>
    </location>
</feature>
<evidence type="ECO:0000256" key="9">
    <source>
        <dbReference type="PROSITE-ProRule" id="PRU01240"/>
    </source>
</evidence>
<dbReference type="InterPro" id="IPR034197">
    <property type="entry name" value="Peptidases_S8_3"/>
</dbReference>
<dbReference type="InterPro" id="IPR010259">
    <property type="entry name" value="S8pro/Inhibitor_I9"/>
</dbReference>
<dbReference type="InterPro" id="IPR036852">
    <property type="entry name" value="Peptidase_S8/S53_dom_sf"/>
</dbReference>
<accession>A0AA88E8Z7</accession>
<keyword evidence="14" id="KW-1185">Reference proteome</keyword>
<protein>
    <recommendedName>
        <fullName evidence="15">Subtilisin-like protease SBT4.14</fullName>
    </recommendedName>
</protein>
<dbReference type="Pfam" id="PF00082">
    <property type="entry name" value="Peptidase_S8"/>
    <property type="match status" value="1"/>
</dbReference>
<dbReference type="SUPFAM" id="SSF52743">
    <property type="entry name" value="Subtilisin-like"/>
    <property type="match status" value="1"/>
</dbReference>
<evidence type="ECO:0000259" key="12">
    <source>
        <dbReference type="Pfam" id="PF17766"/>
    </source>
</evidence>
<evidence type="ECO:0000256" key="5">
    <source>
        <dbReference type="ARBA" id="ARBA00022729"/>
    </source>
</evidence>
<dbReference type="GO" id="GO:0005576">
    <property type="term" value="C:extracellular region"/>
    <property type="evidence" value="ECO:0007669"/>
    <property type="project" value="UniProtKB-SubCell"/>
</dbReference>
<reference evidence="13" key="1">
    <citation type="submission" date="2023-07" db="EMBL/GenBank/DDBJ databases">
        <title>draft genome sequence of fig (Ficus carica).</title>
        <authorList>
            <person name="Takahashi T."/>
            <person name="Nishimura K."/>
        </authorList>
    </citation>
    <scope>NUCLEOTIDE SEQUENCE</scope>
</reference>
<dbReference type="CDD" id="cd04852">
    <property type="entry name" value="Peptidases_S8_3"/>
    <property type="match status" value="1"/>
</dbReference>
<dbReference type="Pfam" id="PF17766">
    <property type="entry name" value="fn3_6"/>
    <property type="match status" value="1"/>
</dbReference>
<dbReference type="InterPro" id="IPR041469">
    <property type="entry name" value="Subtilisin-like_FN3"/>
</dbReference>
<feature type="domain" description="Peptidase S8/S53" evidence="10">
    <location>
        <begin position="44"/>
        <end position="453"/>
    </location>
</feature>
<evidence type="ECO:0000256" key="1">
    <source>
        <dbReference type="ARBA" id="ARBA00004613"/>
    </source>
</evidence>
<dbReference type="PROSITE" id="PS51892">
    <property type="entry name" value="SUBTILASE"/>
    <property type="match status" value="1"/>
</dbReference>
<dbReference type="InterPro" id="IPR015500">
    <property type="entry name" value="Peptidase_S8_subtilisin-rel"/>
</dbReference>
<feature type="active site" description="Charge relay system" evidence="8 9">
    <location>
        <position position="402"/>
    </location>
</feature>
<dbReference type="GO" id="GO:0009609">
    <property type="term" value="P:response to symbiotic bacterium"/>
    <property type="evidence" value="ECO:0007669"/>
    <property type="project" value="UniProtKB-ARBA"/>
</dbReference>
<proteinExistence type="inferred from homology"/>
<sequence>MCHDEAEESMVYSYTKSFNAFAAKLSSDEANKLAARRKFKAETDIIVALFDTGITPESESFKDDGSLGPPPEKWKGTCERSANFSGCNNKIIGARHFKLDGDPDPTDILSPLDADGHGTHTSSTLAGEPVPDASLFGLAKGTSRGAVPAARVAVYKVCWISSGCSDMDILAAFDAAIHDGVDVISISIGGGSSDYTLDSISIGGFHAMKKGIITVTSAGNDGPSQGSVANHAPWLVTVAASSIDRAFKSQVLFCYEESLDSKKLKGKLVLCKLASWGTESVIKGLGGIGTIIDSDQYPDVAQIFMAPATVVNSTVGETIHSYIHSTSSPTAVINRSYQLQVRAPFIASFSSRGPNPGTQRVLKPDIAAPGVDILASYTPLKSLTGLKGDTQFSKFTIMSGTSMACPHVAGAAAYVKSFHPHWSPAAIKSAILTTATPMSQRVNHEAEFAYGAGQLDPRRALNPGLVYDMNEMSYVQFLCLEGYKDSSIAKLIGSKTVNCSSLIHGLGYDGLNYPNFQITLKDNQKTTFAIYRRTVTNVGPARAIYNATVRAPKGVEIIVTPMRLVFTKAMQKRSFKVVVKAKWDPNMEGKMVSGRLAWKSSRYVVRSPIVVYSPYVDDDHDVVKVINENNVL</sequence>
<dbReference type="GO" id="GO:0006508">
    <property type="term" value="P:proteolysis"/>
    <property type="evidence" value="ECO:0007669"/>
    <property type="project" value="UniProtKB-KW"/>
</dbReference>
<dbReference type="EMBL" id="BTGU01000979">
    <property type="protein sequence ID" value="GMN69953.1"/>
    <property type="molecule type" value="Genomic_DNA"/>
</dbReference>
<dbReference type="InterPro" id="IPR023828">
    <property type="entry name" value="Peptidase_S8_Ser-AS"/>
</dbReference>
<dbReference type="GO" id="GO:0004252">
    <property type="term" value="F:serine-type endopeptidase activity"/>
    <property type="evidence" value="ECO:0007669"/>
    <property type="project" value="UniProtKB-UniRule"/>
</dbReference>
<dbReference type="FunFam" id="3.40.50.200:FF:000006">
    <property type="entry name" value="Subtilisin-like protease SBT1.5"/>
    <property type="match status" value="1"/>
</dbReference>
<evidence type="ECO:0000259" key="11">
    <source>
        <dbReference type="Pfam" id="PF05922"/>
    </source>
</evidence>
<feature type="domain" description="Subtilisin-like protease fibronectin type-III" evidence="12">
    <location>
        <begin position="511"/>
        <end position="611"/>
    </location>
</feature>
<dbReference type="Gene3D" id="3.30.70.80">
    <property type="entry name" value="Peptidase S8 propeptide/proteinase inhibitor I9"/>
    <property type="match status" value="1"/>
</dbReference>
<dbReference type="PROSITE" id="PS00138">
    <property type="entry name" value="SUBTILASE_SER"/>
    <property type="match status" value="1"/>
</dbReference>
<keyword evidence="7 9" id="KW-0720">Serine protease</keyword>
<evidence type="ECO:0000259" key="10">
    <source>
        <dbReference type="Pfam" id="PF00082"/>
    </source>
</evidence>
<organism evidence="13 14">
    <name type="scientific">Ficus carica</name>
    <name type="common">Common fig</name>
    <dbReference type="NCBI Taxonomy" id="3494"/>
    <lineage>
        <taxon>Eukaryota</taxon>
        <taxon>Viridiplantae</taxon>
        <taxon>Streptophyta</taxon>
        <taxon>Embryophyta</taxon>
        <taxon>Tracheophyta</taxon>
        <taxon>Spermatophyta</taxon>
        <taxon>Magnoliopsida</taxon>
        <taxon>eudicotyledons</taxon>
        <taxon>Gunneridae</taxon>
        <taxon>Pentapetalae</taxon>
        <taxon>rosids</taxon>
        <taxon>fabids</taxon>
        <taxon>Rosales</taxon>
        <taxon>Moraceae</taxon>
        <taxon>Ficeae</taxon>
        <taxon>Ficus</taxon>
    </lineage>
</organism>
<dbReference type="CDD" id="cd02120">
    <property type="entry name" value="PA_subtilisin_like"/>
    <property type="match status" value="1"/>
</dbReference>
<evidence type="ECO:0000256" key="2">
    <source>
        <dbReference type="ARBA" id="ARBA00011073"/>
    </source>
</evidence>
<evidence type="ECO:0000256" key="4">
    <source>
        <dbReference type="ARBA" id="ARBA00022670"/>
    </source>
</evidence>
<dbReference type="InterPro" id="IPR000209">
    <property type="entry name" value="Peptidase_S8/S53_dom"/>
</dbReference>
<dbReference type="InterPro" id="IPR045051">
    <property type="entry name" value="SBT"/>
</dbReference>
<dbReference type="PRINTS" id="PR00723">
    <property type="entry name" value="SUBTILISIN"/>
</dbReference>
<name>A0AA88E8Z7_FICCA</name>
<dbReference type="Proteomes" id="UP001187192">
    <property type="component" value="Unassembled WGS sequence"/>
</dbReference>
<dbReference type="AlphaFoldDB" id="A0AA88E8Z7"/>
<evidence type="ECO:0000256" key="8">
    <source>
        <dbReference type="PIRSR" id="PIRSR615500-1"/>
    </source>
</evidence>
<evidence type="ECO:0000256" key="6">
    <source>
        <dbReference type="ARBA" id="ARBA00022801"/>
    </source>
</evidence>
<gene>
    <name evidence="13" type="ORF">TIFTF001_038998</name>
</gene>
<evidence type="ECO:0000313" key="14">
    <source>
        <dbReference type="Proteomes" id="UP001187192"/>
    </source>
</evidence>
<evidence type="ECO:0008006" key="15">
    <source>
        <dbReference type="Google" id="ProtNLM"/>
    </source>
</evidence>
<keyword evidence="4 9" id="KW-0645">Protease</keyword>
<comment type="similarity">
    <text evidence="2 9">Belongs to the peptidase S8 family.</text>
</comment>
<dbReference type="Gene3D" id="2.60.40.2310">
    <property type="match status" value="1"/>
</dbReference>
<feature type="active site" description="Charge relay system" evidence="8 9">
    <location>
        <position position="117"/>
    </location>
</feature>
<dbReference type="Gene3D" id="3.40.50.200">
    <property type="entry name" value="Peptidase S8/S53 domain"/>
    <property type="match status" value="2"/>
</dbReference>
<keyword evidence="3" id="KW-0964">Secreted</keyword>
<dbReference type="PANTHER" id="PTHR10795">
    <property type="entry name" value="PROPROTEIN CONVERTASE SUBTILISIN/KEXIN"/>
    <property type="match status" value="1"/>
</dbReference>
<dbReference type="Gene3D" id="3.50.30.30">
    <property type="match status" value="1"/>
</dbReference>
<keyword evidence="6 9" id="KW-0378">Hydrolase</keyword>
<dbReference type="Pfam" id="PF05922">
    <property type="entry name" value="Inhibitor_I9"/>
    <property type="match status" value="1"/>
</dbReference>
<comment type="caution">
    <text evidence="13">The sequence shown here is derived from an EMBL/GenBank/DDBJ whole genome shotgun (WGS) entry which is preliminary data.</text>
</comment>
<evidence type="ECO:0000313" key="13">
    <source>
        <dbReference type="EMBL" id="GMN69953.1"/>
    </source>
</evidence>